<evidence type="ECO:0000313" key="1">
    <source>
        <dbReference type="EMBL" id="NMG17179.1"/>
    </source>
</evidence>
<dbReference type="PIRSF" id="PIRSF019217">
    <property type="entry name" value="Acetone_carboxlyase_gsu"/>
    <property type="match status" value="1"/>
</dbReference>
<name>A0ABX1NYR4_9RHOO</name>
<dbReference type="RefSeq" id="WP_169203719.1">
    <property type="nucleotide sequence ID" value="NZ_CP059467.1"/>
</dbReference>
<dbReference type="InterPro" id="IPR016750">
    <property type="entry name" value="Aceto_COase_bsu/gsu"/>
</dbReference>
<comment type="caution">
    <text evidence="1">The sequence shown here is derived from an EMBL/GenBank/DDBJ whole genome shotgun (WGS) entry which is preliminary data.</text>
</comment>
<dbReference type="InterPro" id="IPR050001">
    <property type="entry name" value="ApcB"/>
</dbReference>
<dbReference type="EMBL" id="WTVP01000063">
    <property type="protein sequence ID" value="NMG17179.1"/>
    <property type="molecule type" value="Genomic_DNA"/>
</dbReference>
<evidence type="ECO:0000313" key="2">
    <source>
        <dbReference type="Proteomes" id="UP000633943"/>
    </source>
</evidence>
<protein>
    <submittedName>
        <fullName evidence="1">Acetophenone carboxylase</fullName>
    </submittedName>
</protein>
<dbReference type="Proteomes" id="UP000633943">
    <property type="component" value="Unassembled WGS sequence"/>
</dbReference>
<sequence length="135" mass="15575">MHAHDITYERIRFTEYLDLDLNDEHWYCHDCGAKLISARESYKKGCLVAERRPQEIHNPVIAGEYTFAPDENWVRILEFYCPGCTRQIETEYLPPGHPITVDIEVDIESLKARLKGGEIVIKNGKLTKPEAEVMA</sequence>
<proteinExistence type="predicted"/>
<dbReference type="Pfam" id="PF08882">
    <property type="entry name" value="Acetone_carb_G"/>
    <property type="match status" value="1"/>
</dbReference>
<accession>A0ABX1NYR4</accession>
<gene>
    <name evidence="1" type="ORF">GPA24_16890</name>
</gene>
<reference evidence="1 2" key="1">
    <citation type="submission" date="2019-12" db="EMBL/GenBank/DDBJ databases">
        <title>Comparative genomics gives insights into the taxonomy of the Azoarcus-Aromatoleum group and reveals separate origins of nif in the plant-associated Azoarcus and non-plant-associated Aromatoleum sub-groups.</title>
        <authorList>
            <person name="Lafos M."/>
            <person name="Maluk M."/>
            <person name="Batista M."/>
            <person name="Junghare M."/>
            <person name="Carmona M."/>
            <person name="Faoro H."/>
            <person name="Cruz L.M."/>
            <person name="Battistoni F."/>
            <person name="De Souza E."/>
            <person name="Pedrosa F."/>
            <person name="Chen W.-M."/>
            <person name="Poole P.S."/>
            <person name="Dixon R.A."/>
            <person name="James E.K."/>
        </authorList>
    </citation>
    <scope>NUCLEOTIDE SEQUENCE [LARGE SCALE GENOMIC DNA]</scope>
    <source>
        <strain evidence="1 2">PbN1</strain>
    </source>
</reference>
<keyword evidence="2" id="KW-1185">Reference proteome</keyword>
<dbReference type="NCBIfam" id="NF042974">
    <property type="entry name" value="AcphenoCarb_ApcB"/>
    <property type="match status" value="1"/>
</dbReference>
<organism evidence="1 2">
    <name type="scientific">Aromatoleum bremense</name>
    <dbReference type="NCBI Taxonomy" id="76115"/>
    <lineage>
        <taxon>Bacteria</taxon>
        <taxon>Pseudomonadati</taxon>
        <taxon>Pseudomonadota</taxon>
        <taxon>Betaproteobacteria</taxon>
        <taxon>Rhodocyclales</taxon>
        <taxon>Rhodocyclaceae</taxon>
        <taxon>Aromatoleum</taxon>
    </lineage>
</organism>